<evidence type="ECO:0000256" key="2">
    <source>
        <dbReference type="ARBA" id="ARBA00004496"/>
    </source>
</evidence>
<dbReference type="InterPro" id="IPR001900">
    <property type="entry name" value="RNase_II/R"/>
</dbReference>
<dbReference type="GO" id="GO:0003723">
    <property type="term" value="F:RNA binding"/>
    <property type="evidence" value="ECO:0007669"/>
    <property type="project" value="UniProtKB-UniRule"/>
</dbReference>
<accession>A0A0B3VY36</accession>
<keyword evidence="3 8" id="KW-0963">Cytoplasm</keyword>
<comment type="similarity">
    <text evidence="8">Belongs to the RNR ribonuclease family. RNase R subfamily.</text>
</comment>
<evidence type="ECO:0000256" key="6">
    <source>
        <dbReference type="ARBA" id="ARBA00022839"/>
    </source>
</evidence>
<dbReference type="SMART" id="SM00357">
    <property type="entry name" value="CSP"/>
    <property type="match status" value="2"/>
</dbReference>
<dbReference type="Pfam" id="PF00575">
    <property type="entry name" value="S1"/>
    <property type="match status" value="1"/>
</dbReference>
<evidence type="ECO:0000256" key="7">
    <source>
        <dbReference type="ARBA" id="ARBA00022884"/>
    </source>
</evidence>
<dbReference type="RefSeq" id="WP_039679228.1">
    <property type="nucleotide sequence ID" value="NZ_JAXECK010000036.1"/>
</dbReference>
<evidence type="ECO:0000313" key="10">
    <source>
        <dbReference type="EMBL" id="KHS57609.1"/>
    </source>
</evidence>
<keyword evidence="5 8" id="KW-0378">Hydrolase</keyword>
<comment type="caution">
    <text evidence="10">The sequence shown here is derived from an EMBL/GenBank/DDBJ whole genome shotgun (WGS) entry which is preliminary data.</text>
</comment>
<feature type="domain" description="S1 motif" evidence="9">
    <location>
        <begin position="626"/>
        <end position="706"/>
    </location>
</feature>
<dbReference type="PROSITE" id="PS50126">
    <property type="entry name" value="S1"/>
    <property type="match status" value="1"/>
</dbReference>
<dbReference type="InterPro" id="IPR004476">
    <property type="entry name" value="RNase_II/RNase_R"/>
</dbReference>
<comment type="function">
    <text evidence="8">3'-5' exoribonuclease that releases 5'-nucleoside monophosphates and is involved in maturation of structured RNAs.</text>
</comment>
<dbReference type="PANTHER" id="PTHR23355:SF9">
    <property type="entry name" value="DIS3-LIKE EXONUCLEASE 2"/>
    <property type="match status" value="1"/>
</dbReference>
<gene>
    <name evidence="8" type="primary">rnr</name>
    <name evidence="10" type="ORF">QX51_07190</name>
</gene>
<dbReference type="PANTHER" id="PTHR23355">
    <property type="entry name" value="RIBONUCLEASE"/>
    <property type="match status" value="1"/>
</dbReference>
<dbReference type="EMBL" id="JWHR01000068">
    <property type="protein sequence ID" value="KHS57609.1"/>
    <property type="molecule type" value="Genomic_DNA"/>
</dbReference>
<dbReference type="EC" id="3.1.13.1" evidence="8"/>
<dbReference type="AlphaFoldDB" id="A0A0B3VY36"/>
<dbReference type="NCBIfam" id="TIGR00358">
    <property type="entry name" value="3_prime_RNase"/>
    <property type="match status" value="1"/>
</dbReference>
<comment type="catalytic activity">
    <reaction evidence="1 8">
        <text>Exonucleolytic cleavage in the 3'- to 5'-direction to yield nucleoside 5'-phosphates.</text>
        <dbReference type="EC" id="3.1.13.1"/>
    </reaction>
</comment>
<dbReference type="Pfam" id="PF00773">
    <property type="entry name" value="RNB"/>
    <property type="match status" value="1"/>
</dbReference>
<dbReference type="InterPro" id="IPR013223">
    <property type="entry name" value="RNase_B_OB_dom"/>
</dbReference>
<dbReference type="Gene3D" id="2.40.50.140">
    <property type="entry name" value="Nucleic acid-binding proteins"/>
    <property type="match status" value="3"/>
</dbReference>
<dbReference type="InterPro" id="IPR050180">
    <property type="entry name" value="RNR_Ribonuclease"/>
</dbReference>
<evidence type="ECO:0000256" key="1">
    <source>
        <dbReference type="ARBA" id="ARBA00001849"/>
    </source>
</evidence>
<organism evidence="10 11">
    <name type="scientific">Terrisporobacter othiniensis</name>
    <dbReference type="NCBI Taxonomy" id="1577792"/>
    <lineage>
        <taxon>Bacteria</taxon>
        <taxon>Bacillati</taxon>
        <taxon>Bacillota</taxon>
        <taxon>Clostridia</taxon>
        <taxon>Peptostreptococcales</taxon>
        <taxon>Peptostreptococcaceae</taxon>
        <taxon>Terrisporobacter</taxon>
    </lineage>
</organism>
<keyword evidence="11" id="KW-1185">Reference proteome</keyword>
<dbReference type="InterPro" id="IPR012340">
    <property type="entry name" value="NA-bd_OB-fold"/>
</dbReference>
<dbReference type="Pfam" id="PF08206">
    <property type="entry name" value="OB_RNB"/>
    <property type="match status" value="1"/>
</dbReference>
<dbReference type="GO" id="GO:0006402">
    <property type="term" value="P:mRNA catabolic process"/>
    <property type="evidence" value="ECO:0007669"/>
    <property type="project" value="TreeGrafter"/>
</dbReference>
<keyword evidence="6 8" id="KW-0269">Exonuclease</keyword>
<evidence type="ECO:0000256" key="3">
    <source>
        <dbReference type="ARBA" id="ARBA00022490"/>
    </source>
</evidence>
<keyword evidence="7 8" id="KW-0694">RNA-binding</keyword>
<evidence type="ECO:0000313" key="11">
    <source>
        <dbReference type="Proteomes" id="UP000031189"/>
    </source>
</evidence>
<dbReference type="Pfam" id="PF17876">
    <property type="entry name" value="CSD2"/>
    <property type="match status" value="1"/>
</dbReference>
<keyword evidence="4 8" id="KW-0540">Nuclease</keyword>
<proteinExistence type="inferred from homology"/>
<dbReference type="SMART" id="SM00316">
    <property type="entry name" value="S1"/>
    <property type="match status" value="1"/>
</dbReference>
<evidence type="ECO:0000256" key="8">
    <source>
        <dbReference type="HAMAP-Rule" id="MF_01895"/>
    </source>
</evidence>
<evidence type="ECO:0000256" key="4">
    <source>
        <dbReference type="ARBA" id="ARBA00022722"/>
    </source>
</evidence>
<dbReference type="HAMAP" id="MF_01895">
    <property type="entry name" value="RNase_R"/>
    <property type="match status" value="1"/>
</dbReference>
<dbReference type="InterPro" id="IPR011129">
    <property type="entry name" value="CSD"/>
</dbReference>
<dbReference type="GO" id="GO:0005829">
    <property type="term" value="C:cytosol"/>
    <property type="evidence" value="ECO:0007669"/>
    <property type="project" value="TreeGrafter"/>
</dbReference>
<dbReference type="SMART" id="SM00955">
    <property type="entry name" value="RNB"/>
    <property type="match status" value="1"/>
</dbReference>
<dbReference type="Proteomes" id="UP000031189">
    <property type="component" value="Unassembled WGS sequence"/>
</dbReference>
<name>A0A0B3VY36_9FIRM</name>
<dbReference type="InterPro" id="IPR003029">
    <property type="entry name" value="S1_domain"/>
</dbReference>
<reference evidence="10 11" key="1">
    <citation type="submission" date="2014-12" db="EMBL/GenBank/DDBJ databases">
        <title>Draft genome sequence of Terrisporobacter sp. 08-306576, isolated from the blood culture of a bacteremia patient.</title>
        <authorList>
            <person name="Lund L.C."/>
            <person name="Sydenham T.V."/>
            <person name="Hogh S.V."/>
            <person name="Skov M.N."/>
            <person name="Kemp M."/>
            <person name="Justesen U.S."/>
        </authorList>
    </citation>
    <scope>NUCLEOTIDE SEQUENCE [LARGE SCALE GENOMIC DNA]</scope>
    <source>
        <strain evidence="10 11">08-306576</strain>
    </source>
</reference>
<evidence type="ECO:0000256" key="5">
    <source>
        <dbReference type="ARBA" id="ARBA00022801"/>
    </source>
</evidence>
<dbReference type="SUPFAM" id="SSF50249">
    <property type="entry name" value="Nucleic acid-binding proteins"/>
    <property type="match status" value="4"/>
</dbReference>
<dbReference type="STRING" id="1577792.QX51_07190"/>
<dbReference type="InterPro" id="IPR011805">
    <property type="entry name" value="RNase_R"/>
</dbReference>
<evidence type="ECO:0000259" key="9">
    <source>
        <dbReference type="PROSITE" id="PS50126"/>
    </source>
</evidence>
<dbReference type="OrthoDB" id="9764149at2"/>
<comment type="subcellular location">
    <subcellularLocation>
        <location evidence="2 8">Cytoplasm</location>
    </subcellularLocation>
</comment>
<dbReference type="CDD" id="cd04471">
    <property type="entry name" value="S1_RNase_R"/>
    <property type="match status" value="1"/>
</dbReference>
<sequence>MTEKLRESLLGLINDNHYNPLKKEELALIFNIHPAEMPMFYNFLEELEEDGYIVKTKKGRIMSPNTMGLFVGKFVSHRKGFGFVESDEEFTQDLFIPKDDINGALHNDRVMAEIITPATEDRRAEGKVIKIIKREVTRVVGLFQENKSFGFVVPDDKKFNQDIFIPKRFFSGAKNDDKVVCEITVWPQENRKPEGKIIEVLGQKGERGVEIDSIIRAHGLPEEFPKKVIDEANHVADQDLRDEIARRLDIRDLNIFTIDGEDAKDLDDAISIEELPNGNYKLGVHIADVTHYVKEKSKLDKEALKRATSVYLVDKVIPMLPKQLSNGVCSLNPFEDKLTLSCFMEIDSEGKVVNSDIAETVINSKARMTYTEVSDILEKDDEKLKQTFAAQVDDFIKAEKLARILMKRRQRRGAIDFDFPEAKIILNGNGEVVDIKHYERRISNKMIEEFMLVANETVAEHFYWLQLPFVYRIHETPSAEKMEDLKKFIATFGYTIKGDMENVHPKEIQGIVEKIKGTKEEESISTIALRSMKQAKYSPQCIGHFGLAAKYYCHFTSPIRRYPDLQIHRIIKEQLNNKINNKRQEQLAHIVEYASTQSSERERAAELAERDVHDFYKACYMADKVGQEFEGVVSSVTSFGMFVELDNTVEGLIRLANMRDDYYIFDQEKYTIIGERTHKTFKIGDTVKIQVENVNVDFREIDFRLIAKLEDSHTEEDLKEEN</sequence>
<dbReference type="NCBIfam" id="TIGR02063">
    <property type="entry name" value="RNase_R"/>
    <property type="match status" value="1"/>
</dbReference>
<dbReference type="GO" id="GO:0008859">
    <property type="term" value="F:exoribonuclease II activity"/>
    <property type="evidence" value="ECO:0007669"/>
    <property type="project" value="UniProtKB-UniRule"/>
</dbReference>
<protein>
    <recommendedName>
        <fullName evidence="8">Ribonuclease R</fullName>
        <shortName evidence="8">RNase R</shortName>
        <ecNumber evidence="8">3.1.13.1</ecNumber>
    </recommendedName>
</protein>
<dbReference type="InterPro" id="IPR040476">
    <property type="entry name" value="CSD2"/>
</dbReference>